<evidence type="ECO:0000256" key="1">
    <source>
        <dbReference type="SAM" id="MobiDB-lite"/>
    </source>
</evidence>
<accession>A0A6J6AVC7</accession>
<organism evidence="2">
    <name type="scientific">freshwater metagenome</name>
    <dbReference type="NCBI Taxonomy" id="449393"/>
    <lineage>
        <taxon>unclassified sequences</taxon>
        <taxon>metagenomes</taxon>
        <taxon>ecological metagenomes</taxon>
    </lineage>
</organism>
<dbReference type="AlphaFoldDB" id="A0A6J6AVC7"/>
<evidence type="ECO:0000313" key="2">
    <source>
        <dbReference type="EMBL" id="CAB4530950.1"/>
    </source>
</evidence>
<sequence>MRVPFLQPESSGRPGKAPGSVDYRFARRQLLFRYRAGELSRSDVCDAHSELMRIALHCSQRSTVSCPVCDESTLRVVKFVFGPRLPAGGRVVKTRAELKKLASERANRRCYSVEVCTSCRWNHLLEVSPIS</sequence>
<gene>
    <name evidence="2" type="ORF">UFOPK1358_00326</name>
</gene>
<dbReference type="EMBL" id="CAEZSF010000017">
    <property type="protein sequence ID" value="CAB4530950.1"/>
    <property type="molecule type" value="Genomic_DNA"/>
</dbReference>
<name>A0A6J6AVC7_9ZZZZ</name>
<reference evidence="2" key="1">
    <citation type="submission" date="2020-05" db="EMBL/GenBank/DDBJ databases">
        <authorList>
            <person name="Chiriac C."/>
            <person name="Salcher M."/>
            <person name="Ghai R."/>
            <person name="Kavagutti S V."/>
        </authorList>
    </citation>
    <scope>NUCLEOTIDE SEQUENCE</scope>
</reference>
<proteinExistence type="predicted"/>
<dbReference type="Pfam" id="PF17249">
    <property type="entry name" value="DUF5318"/>
    <property type="match status" value="1"/>
</dbReference>
<dbReference type="InterPro" id="IPR035169">
    <property type="entry name" value="DUF5318"/>
</dbReference>
<feature type="region of interest" description="Disordered" evidence="1">
    <location>
        <begin position="1"/>
        <end position="20"/>
    </location>
</feature>
<protein>
    <submittedName>
        <fullName evidence="2">Unannotated protein</fullName>
    </submittedName>
</protein>